<keyword evidence="1" id="KW-0677">Repeat</keyword>
<evidence type="ECO:0000256" key="1">
    <source>
        <dbReference type="ARBA" id="ARBA00022737"/>
    </source>
</evidence>
<keyword evidence="4" id="KW-1185">Reference proteome</keyword>
<dbReference type="PANTHER" id="PTHR10039:SF9">
    <property type="entry name" value="NACHT DOMAIN PROTEIN (AFU_ORTHOLOGUE AFUA_2G01760)"/>
    <property type="match status" value="1"/>
</dbReference>
<reference evidence="3" key="1">
    <citation type="submission" date="2021-10" db="EMBL/GenBank/DDBJ databases">
        <authorList>
            <person name="Piombo E."/>
        </authorList>
    </citation>
    <scope>NUCLEOTIDE SEQUENCE</scope>
</reference>
<proteinExistence type="predicted"/>
<name>A0A9N9UAP7_9HYPO</name>
<comment type="caution">
    <text evidence="3">The sequence shown here is derived from an EMBL/GenBank/DDBJ whole genome shotgun (WGS) entry which is preliminary data.</text>
</comment>
<dbReference type="OrthoDB" id="2546325at2759"/>
<dbReference type="InterPro" id="IPR027417">
    <property type="entry name" value="P-loop_NTPase"/>
</dbReference>
<dbReference type="Pfam" id="PF24883">
    <property type="entry name" value="NPHP3_N"/>
    <property type="match status" value="1"/>
</dbReference>
<evidence type="ECO:0000259" key="2">
    <source>
        <dbReference type="Pfam" id="PF24883"/>
    </source>
</evidence>
<dbReference type="InterPro" id="IPR056884">
    <property type="entry name" value="NPHP3-like_N"/>
</dbReference>
<dbReference type="PANTHER" id="PTHR10039">
    <property type="entry name" value="AMELOGENIN"/>
    <property type="match status" value="1"/>
</dbReference>
<evidence type="ECO:0000313" key="3">
    <source>
        <dbReference type="EMBL" id="CAG9984035.1"/>
    </source>
</evidence>
<organism evidence="3 4">
    <name type="scientific">Clonostachys byssicola</name>
    <dbReference type="NCBI Taxonomy" id="160290"/>
    <lineage>
        <taxon>Eukaryota</taxon>
        <taxon>Fungi</taxon>
        <taxon>Dikarya</taxon>
        <taxon>Ascomycota</taxon>
        <taxon>Pezizomycotina</taxon>
        <taxon>Sordariomycetes</taxon>
        <taxon>Hypocreomycetidae</taxon>
        <taxon>Hypocreales</taxon>
        <taxon>Bionectriaceae</taxon>
        <taxon>Clonostachys</taxon>
    </lineage>
</organism>
<evidence type="ECO:0000313" key="4">
    <source>
        <dbReference type="Proteomes" id="UP000754883"/>
    </source>
</evidence>
<accession>A0A9N9UAP7</accession>
<dbReference type="Gene3D" id="3.40.50.300">
    <property type="entry name" value="P-loop containing nucleotide triphosphate hydrolases"/>
    <property type="match status" value="1"/>
</dbReference>
<dbReference type="SUPFAM" id="SSF52540">
    <property type="entry name" value="P-loop containing nucleoside triphosphate hydrolases"/>
    <property type="match status" value="1"/>
</dbReference>
<gene>
    <name evidence="3" type="ORF">CBYS24578_00008540</name>
</gene>
<sequence>MAPGIVSPAPISTSHFPISPLFHGRRISIPQDDENYSATSITRYTSRASSRKMSMVDTSNISNVVYSLRRRSSEELGSTTSSKLLSASHESILDWISTQRMSHLPPEGSSHDKVLAWAQLFVERLNSFDLAVSEFAGDSYIATQLAYGYCAILLELGKENAPALMISFGFFYNMSVSLVNLLERTELFSVSQEIREQLVLALSDLVTLVASVSTHFHKAIRGMTSASVSVNIYSTFTSQIKAFIDRCDKTAEAMWRHQLVREGLDVNKVSSVKAIKAWISPEDHVLANVANSMSHLAHDREELTCLWIGPYLTRFLKGSCKTLSISGKQGSGKTVLSSVIVDYLQHPVGGVAYNTLFIPINSRIPAETSSRAIAKTILSQLFDKRIGNVQLLEILSDACEKCSKAANDGDYDNIVWTALDRALSAALPGAKELVIVVDGIDEASCREATLLQKLTNSATKGTNVKLITLGAEKTASADAHTSIQINEDLIFDDIMAVVRGHFDHTKAFASLSELEQEMIVNRITTASKGSFLWAKLATKRVRNEPDSESLKKAIDSIVQSAIVDFVTHTLNAPSVTQEAKKMLLWLATAERPLSLKELASLLSIQLDKTILDQPIDVLSHLRPVNSLVFLQDGLAYIRHGLTRSAILDLFAKGKMVPEVKDHQTDFTTRLLFYIKTTITQQHEPSLDVLDAHETAQLVNKFPLLDFAIRYWPVHFRRTPTYVKEGDSATVKKISKYIPNSSTFILLQGALWDNRPTPQLLSYQAIVTDICRQVLSTKSTVTLQAVILMAVLYRRVGYTTESVHLFHEATTMANTLLSPRHPVTMQTASAFLELTSSMATNTKTEIMVKREDALLVLIECYKAQYGQNSEMVMSTWNRLVEHYQLTKEDTKAQEIISSIGSSTSNGGVILQREGDLHVHLKGHKQKETHDDKSVNLLLDVEEHDELIERTDSYDFEYSIKQAEKQIKHGHVEVAEHSYIEIWQHASRQYCTHHSELWEKRKMKAVLEYSKFLKTQKRETESASLLSSVWEEYKQSSMAVTESSVSLFHEMATVMKSLSLTSESLSVLKHCSQFYQNTNRTQSSSYKEIQQSIQATSRELVSSISSYSSSETLLEETVLEASNSISTMDDSSFAAVNRLVGFYISQHRWQDATQLIKKVLRGVWPSIFSSSVQDVIAPSKHVQSCVELAERLAECYHARRRLQREEDIRLRIYRSMRVSRGVSDKLRERVTVNLLGFFQRGSQVNQVINIRQEMLDDYTTELGPEDPTVIKMLWTLAELTRPRPVFVEYYQKIISALNKGHEVCNPETFEPCVIVATELWNKGLFSEALSYYRTLFTTFLKQPKLNPRFNDQEFNRELYTRYTYCLRNIHSDLNVLHKVTVDYQAQCKSVFGTNASITIQATLSLARVCQESKRYELDAVTLYEELLKIKSTEVDHTEISSILDSIYEEQADLVASSKFESCSATQTERAVKILQSRISGARETHGWAHSESLTKLTELVKFYSKQHHTEKVINELRDTTVNVLSSETRSSRLIAAASTIVSSYIASNQVHKATELKEDIYRQIILKDTASTKSQFDLSFRGRESLVFLAQFEHSLSRNSAAVNDILADLTTQYVYVQEFRSLIKAKSSSIQKVTVATSRLHQCLISSGRQAAAARVMEDYKQYFIMTEGQKLNLTKPSEVDAFLDMLLQHFNTHKSNNFLRSVGIASNAHVLQLLKTQNYERACDLASASFTYISARDEYQTPGIAKFVLILGMTIAGRHLHPKPHEAARKRMLSVSGFITQDVLHVLSELNIDLEQISLHHLNNLIGLLGDQRDFKTLSWFLGILWNSREAQRNWRPSVTLALGRRFIMARYLVGESLAAVRLAEDIVYNCRRVYGSRHANTLEMSIFLTQLYTGIAQRYQSQKAGQDIAIRYYKKSAAIHENVLRVFSDPSYAEMEAGLGTSAEAESRSFFFESGYESPKAVGEKSDAEHVREHLQYLKLALERLGSWPKDYVEYQRLNTDVFRVFGAELRGIEGMDKWNLGSFGSGNAESSEDLLDLEVTDWELGEAAQVGN</sequence>
<protein>
    <recommendedName>
        <fullName evidence="2">Nephrocystin 3-like N-terminal domain-containing protein</fullName>
    </recommendedName>
</protein>
<dbReference type="EMBL" id="CABFNO020001379">
    <property type="protein sequence ID" value="CAG9984035.1"/>
    <property type="molecule type" value="Genomic_DNA"/>
</dbReference>
<dbReference type="Proteomes" id="UP000754883">
    <property type="component" value="Unassembled WGS sequence"/>
</dbReference>
<feature type="domain" description="Nephrocystin 3-like N-terminal" evidence="2">
    <location>
        <begin position="316"/>
        <end position="467"/>
    </location>
</feature>